<dbReference type="RefSeq" id="XP_011313806.1">
    <property type="nucleotide sequence ID" value="XM_011315504.1"/>
</dbReference>
<sequence>MKMHLHVHTIENRPQVILQAEAASSPLCAMSSTEPAKPDHCPGSTASSCGLVGTLFPTSCRGRAEAFARRLHRRLTSLSGTENNTCNPTETSWLHTTNHHLEKSSRVHDSQPRHSPESDLYYDFNFPEHFSEHFPEHFPGDAQDPGSPEEVVSAAEFANLLVNTSKLLKCHEPCTCQKHVEDSQDRESSGYVFSSPLDGATPSDSDAYYDPESSDKTRTDDFFDPITSSSDILSNGDMPHIHKPPGRRRETSVNGHQDTSEESSLSNGIKEPRIQAIRIANSSDESLEVASSLETTSPSHESLWSTFDESTVSLQDDVSFASSAPTETRFLKSHSDSEIIPGVMKMAAIDLESIGPDEVDHVANDVNWKEEREETINYCNGDKCVVEESNTKGESEDHSTYSSTFNIPGALEVECPNVKSNLDETLTTQVNMTIGEGEEVSRLLKKLSCSPRGSFESDREELESPEGCEEDERPQRVRRCSSLKTGKTPPGTPGRKKIVRFADVLGLDLADVRTFLDEIPKVPNSAYSDLIYDDVFHKDSSPSLYGSSPTNGGIGGMGIGLGRPDRILVPMFQQPGGLANFLDLVRDRQVCLENVIVQDPITLCLKGSVRVRNLDFHKSVHVRYTMDCWRTFNDVQALYVNGSCDGFSDKFTFMLYCHTLRVGQRLEMAVRFQCKGVQYWDNNAGINYCFQCLPMTTNNSYLGIGAGGVSHDWAPAFY</sequence>
<evidence type="ECO:0000313" key="4">
    <source>
        <dbReference type="RefSeq" id="XP_011313802.1"/>
    </source>
</evidence>
<dbReference type="OrthoDB" id="8942186at2759"/>
<dbReference type="Proteomes" id="UP000694866">
    <property type="component" value="Unplaced"/>
</dbReference>
<accession>A0A9R1TN07</accession>
<proteinExistence type="predicted"/>
<dbReference type="Pfam" id="PF03370">
    <property type="entry name" value="CBM_21"/>
    <property type="match status" value="1"/>
</dbReference>
<keyword evidence="3" id="KW-1185">Reference proteome</keyword>
<dbReference type="GO" id="GO:0000164">
    <property type="term" value="C:protein phosphatase type 1 complex"/>
    <property type="evidence" value="ECO:0007669"/>
    <property type="project" value="TreeGrafter"/>
</dbReference>
<dbReference type="RefSeq" id="XP_011313805.1">
    <property type="nucleotide sequence ID" value="XM_011315503.1"/>
</dbReference>
<accession>A0A9R1TRN7</accession>
<evidence type="ECO:0000256" key="1">
    <source>
        <dbReference type="SAM" id="MobiDB-lite"/>
    </source>
</evidence>
<feature type="region of interest" description="Disordered" evidence="1">
    <location>
        <begin position="180"/>
        <end position="273"/>
    </location>
</feature>
<evidence type="ECO:0000313" key="6">
    <source>
        <dbReference type="RefSeq" id="XP_011313804.1"/>
    </source>
</evidence>
<dbReference type="RefSeq" id="XP_011313804.1">
    <property type="nucleotide sequence ID" value="XM_011315502.1"/>
</dbReference>
<name>A0A9R1TN07_9HYME</name>
<dbReference type="GO" id="GO:2001069">
    <property type="term" value="F:glycogen binding"/>
    <property type="evidence" value="ECO:0007669"/>
    <property type="project" value="TreeGrafter"/>
</dbReference>
<organism evidence="3 6">
    <name type="scientific">Fopius arisanus</name>
    <dbReference type="NCBI Taxonomy" id="64838"/>
    <lineage>
        <taxon>Eukaryota</taxon>
        <taxon>Metazoa</taxon>
        <taxon>Ecdysozoa</taxon>
        <taxon>Arthropoda</taxon>
        <taxon>Hexapoda</taxon>
        <taxon>Insecta</taxon>
        <taxon>Pterygota</taxon>
        <taxon>Neoptera</taxon>
        <taxon>Endopterygota</taxon>
        <taxon>Hymenoptera</taxon>
        <taxon>Apocrita</taxon>
        <taxon>Ichneumonoidea</taxon>
        <taxon>Braconidae</taxon>
        <taxon>Opiinae</taxon>
        <taxon>Fopius</taxon>
    </lineage>
</organism>
<dbReference type="InterPro" id="IPR005036">
    <property type="entry name" value="CBM21_dom"/>
</dbReference>
<protein>
    <submittedName>
        <fullName evidence="4 5">Glycogen-binding subunit 76A isoform X1</fullName>
    </submittedName>
</protein>
<dbReference type="GO" id="GO:0005979">
    <property type="term" value="P:regulation of glycogen biosynthetic process"/>
    <property type="evidence" value="ECO:0007669"/>
    <property type="project" value="TreeGrafter"/>
</dbReference>
<dbReference type="Gene3D" id="2.60.40.2440">
    <property type="entry name" value="Carbohydrate binding type-21 domain"/>
    <property type="match status" value="1"/>
</dbReference>
<feature type="compositionally biased region" description="Acidic residues" evidence="1">
    <location>
        <begin position="458"/>
        <end position="472"/>
    </location>
</feature>
<evidence type="ECO:0000313" key="3">
    <source>
        <dbReference type="Proteomes" id="UP000694866"/>
    </source>
</evidence>
<dbReference type="AlphaFoldDB" id="A0A9R1TN07"/>
<dbReference type="RefSeq" id="XP_011313802.1">
    <property type="nucleotide sequence ID" value="XM_011315500.1"/>
</dbReference>
<reference evidence="4 5" key="1">
    <citation type="submission" date="2025-04" db="UniProtKB">
        <authorList>
            <consortium name="RefSeq"/>
        </authorList>
    </citation>
    <scope>IDENTIFICATION</scope>
    <source>
        <strain evidence="4 5">USDA-PBARC FA_bdor</strain>
        <tissue evidence="4 5">Whole organism</tissue>
    </source>
</reference>
<accession>A0A9R1TQB9</accession>
<feature type="region of interest" description="Disordered" evidence="1">
    <location>
        <begin position="450"/>
        <end position="495"/>
    </location>
</feature>
<dbReference type="InterPro" id="IPR038175">
    <property type="entry name" value="CBM21_dom_sf"/>
</dbReference>
<evidence type="ECO:0000313" key="8">
    <source>
        <dbReference type="RefSeq" id="XP_011313806.1"/>
    </source>
</evidence>
<evidence type="ECO:0000313" key="7">
    <source>
        <dbReference type="RefSeq" id="XP_011313805.1"/>
    </source>
</evidence>
<evidence type="ECO:0000259" key="2">
    <source>
        <dbReference type="PROSITE" id="PS51159"/>
    </source>
</evidence>
<dbReference type="PROSITE" id="PS51159">
    <property type="entry name" value="CBM21"/>
    <property type="match status" value="1"/>
</dbReference>
<accession>A0A9R1TQK3</accession>
<accession>A0A9R1TS28</accession>
<dbReference type="RefSeq" id="XP_011313803.1">
    <property type="nucleotide sequence ID" value="XM_011315501.1"/>
</dbReference>
<dbReference type="KEGG" id="fas:105273204"/>
<dbReference type="GeneID" id="105273204"/>
<dbReference type="PANTHER" id="PTHR12307">
    <property type="entry name" value="PROTEIN PHOSPHATASE 1 REGULATORY SUBUNIT"/>
    <property type="match status" value="1"/>
</dbReference>
<feature type="domain" description="CBM21" evidence="2">
    <location>
        <begin position="582"/>
        <end position="691"/>
    </location>
</feature>
<dbReference type="PANTHER" id="PTHR12307:SF36">
    <property type="entry name" value="GLYCOGEN-BINDING SUBUNIT 76A"/>
    <property type="match status" value="1"/>
</dbReference>
<dbReference type="GO" id="GO:0008157">
    <property type="term" value="F:protein phosphatase 1 binding"/>
    <property type="evidence" value="ECO:0007669"/>
    <property type="project" value="TreeGrafter"/>
</dbReference>
<dbReference type="CTD" id="40102"/>
<evidence type="ECO:0000313" key="5">
    <source>
        <dbReference type="RefSeq" id="XP_011313803.1"/>
    </source>
</evidence>
<gene>
    <name evidence="4 5 6 7 8" type="primary">LOC105273204</name>
</gene>
<feature type="compositionally biased region" description="Polar residues" evidence="1">
    <location>
        <begin position="252"/>
        <end position="267"/>
    </location>
</feature>
<dbReference type="InterPro" id="IPR050782">
    <property type="entry name" value="PP1_regulatory_subunit_3"/>
</dbReference>